<proteinExistence type="inferred from homology"/>
<feature type="signal peptide" evidence="3">
    <location>
        <begin position="1"/>
        <end position="17"/>
    </location>
</feature>
<evidence type="ECO:0000256" key="1">
    <source>
        <dbReference type="ARBA" id="ARBA00010062"/>
    </source>
</evidence>
<evidence type="ECO:0000256" key="3">
    <source>
        <dbReference type="SAM" id="SignalP"/>
    </source>
</evidence>
<organism evidence="5 6">
    <name type="scientific">Natronospirillum operosum</name>
    <dbReference type="NCBI Taxonomy" id="2759953"/>
    <lineage>
        <taxon>Bacteria</taxon>
        <taxon>Pseudomonadati</taxon>
        <taxon>Pseudomonadota</taxon>
        <taxon>Gammaproteobacteria</taxon>
        <taxon>Oceanospirillales</taxon>
        <taxon>Natronospirillaceae</taxon>
        <taxon>Natronospirillum</taxon>
    </lineage>
</organism>
<dbReference type="PANTHER" id="PTHR30483">
    <property type="entry name" value="LEUCINE-SPECIFIC-BINDING PROTEIN"/>
    <property type="match status" value="1"/>
</dbReference>
<dbReference type="EMBL" id="SRMF01000003">
    <property type="protein sequence ID" value="TGG93616.1"/>
    <property type="molecule type" value="Genomic_DNA"/>
</dbReference>
<dbReference type="CDD" id="cd06338">
    <property type="entry name" value="PBP1_ABC_ligand_binding-like"/>
    <property type="match status" value="1"/>
</dbReference>
<keyword evidence="2 3" id="KW-0732">Signal</keyword>
<comment type="caution">
    <text evidence="5">The sequence shown here is derived from an EMBL/GenBank/DDBJ whole genome shotgun (WGS) entry which is preliminary data.</text>
</comment>
<dbReference type="Proteomes" id="UP000297475">
    <property type="component" value="Unassembled WGS sequence"/>
</dbReference>
<reference evidence="5 6" key="1">
    <citation type="submission" date="2019-04" db="EMBL/GenBank/DDBJ databases">
        <title>Natronospirillum operosus gen. nov., sp. nov., a haloalkaliphilic satellite isolated from decaying biomass of laboratory culture of cyanobacterium Geitlerinema sp. and proposal of Natronospirillaceae fam. nov. and Saccharospirillaceae fam. nov.</title>
        <authorList>
            <person name="Kevbrin V."/>
            <person name="Boltyanskaya Y."/>
            <person name="Koziaeva V."/>
            <person name="Grouzdev D.S."/>
            <person name="Park M."/>
            <person name="Cho J."/>
        </authorList>
    </citation>
    <scope>NUCLEOTIDE SEQUENCE [LARGE SCALE GENOMIC DNA]</scope>
    <source>
        <strain evidence="5 6">G-116</strain>
    </source>
</reference>
<keyword evidence="6" id="KW-1185">Reference proteome</keyword>
<dbReference type="SUPFAM" id="SSF53822">
    <property type="entry name" value="Periplasmic binding protein-like I"/>
    <property type="match status" value="1"/>
</dbReference>
<sequence>MVAGTLALSLTLGSALAQSSDPIRVGAVAPKTGALAGGAAVTFWPNIALWEQEVNADGGLLMEDGTRRPVQIIEYDDRTDPSETIRSVQRLANNDNADFIIAPYGTGLALAAAPIFDRLGYPMINVSAITDQVDTMTSRYDGVFFTLGETTPLAQGIAEQMVELRDAGEVGNRVAMVNVADAFGIELAQAAGVIFEQNGFDVVYNRSYPPTIQDVSPVMSSVIDANPDVFVAFSYPPDTFALTEAAQIQDLQVDAFYTAVATPFPSYRERFGDSINGVFGVGGVNPDSERFIEYEQAHIEVAGQGPDYWASAVTYASLEVLAQAIEGVGAPDRDAVTEYIKNNPFDTVMGEWVFEDQRINNYWTVGQWQDGKFHGIRATGDLEGAVEPIRKEGW</sequence>
<dbReference type="InterPro" id="IPR028081">
    <property type="entry name" value="Leu-bd"/>
</dbReference>
<dbReference type="PANTHER" id="PTHR30483:SF6">
    <property type="entry name" value="PERIPLASMIC BINDING PROTEIN OF ABC TRANSPORTER FOR NATURAL AMINO ACIDS"/>
    <property type="match status" value="1"/>
</dbReference>
<name>A0A4Z0WES7_9GAMM</name>
<evidence type="ECO:0000313" key="5">
    <source>
        <dbReference type="EMBL" id="TGG93616.1"/>
    </source>
</evidence>
<evidence type="ECO:0000313" key="6">
    <source>
        <dbReference type="Proteomes" id="UP000297475"/>
    </source>
</evidence>
<feature type="domain" description="Leucine-binding protein" evidence="4">
    <location>
        <begin position="22"/>
        <end position="371"/>
    </location>
</feature>
<dbReference type="Gene3D" id="3.40.50.2300">
    <property type="match status" value="2"/>
</dbReference>
<protein>
    <submittedName>
        <fullName evidence="5">Branched-chain amino acid ABC transporter substrate-binding protein</fullName>
    </submittedName>
</protein>
<feature type="chain" id="PRO_5021337477" evidence="3">
    <location>
        <begin position="18"/>
        <end position="394"/>
    </location>
</feature>
<evidence type="ECO:0000259" key="4">
    <source>
        <dbReference type="Pfam" id="PF13458"/>
    </source>
</evidence>
<dbReference type="OrthoDB" id="9786833at2"/>
<dbReference type="InterPro" id="IPR051010">
    <property type="entry name" value="BCAA_transport"/>
</dbReference>
<accession>A0A4Z0WES7</accession>
<dbReference type="InterPro" id="IPR028082">
    <property type="entry name" value="Peripla_BP_I"/>
</dbReference>
<gene>
    <name evidence="5" type="ORF">E4656_10010</name>
</gene>
<dbReference type="Pfam" id="PF13458">
    <property type="entry name" value="Peripla_BP_6"/>
    <property type="match status" value="1"/>
</dbReference>
<comment type="similarity">
    <text evidence="1">Belongs to the leucine-binding protein family.</text>
</comment>
<evidence type="ECO:0000256" key="2">
    <source>
        <dbReference type="ARBA" id="ARBA00022729"/>
    </source>
</evidence>
<dbReference type="AlphaFoldDB" id="A0A4Z0WES7"/>